<evidence type="ECO:0000313" key="7">
    <source>
        <dbReference type="EMBL" id="PWI32306.1"/>
    </source>
</evidence>
<reference evidence="7 8" key="1">
    <citation type="submission" date="2018-05" db="EMBL/GenBank/DDBJ databases">
        <title>Vibrio limimaris sp. nov., isolated from marine sediment.</title>
        <authorList>
            <person name="Li C.-M."/>
        </authorList>
    </citation>
    <scope>NUCLEOTIDE SEQUENCE [LARGE SCALE GENOMIC DNA]</scope>
    <source>
        <strain evidence="7 8">E4404</strain>
    </source>
</reference>
<dbReference type="EMBL" id="QFWT01000010">
    <property type="protein sequence ID" value="PWI32306.1"/>
    <property type="molecule type" value="Genomic_DNA"/>
</dbReference>
<dbReference type="EC" id="3.1.4.52" evidence="2"/>
<dbReference type="GO" id="GO:0071111">
    <property type="term" value="F:cyclic-guanylate-specific phosphodiesterase activity"/>
    <property type="evidence" value="ECO:0007669"/>
    <property type="project" value="UniProtKB-EC"/>
</dbReference>
<dbReference type="InterPro" id="IPR035938">
    <property type="entry name" value="Hemerythrin-like_sf"/>
</dbReference>
<evidence type="ECO:0000256" key="4">
    <source>
        <dbReference type="ARBA" id="ARBA00022723"/>
    </source>
</evidence>
<protein>
    <recommendedName>
        <fullName evidence="2">cyclic-guanylate-specific phosphodiesterase</fullName>
        <ecNumber evidence="2">3.1.4.52</ecNumber>
    </recommendedName>
</protein>
<gene>
    <name evidence="7" type="ORF">DI392_16680</name>
</gene>
<dbReference type="SUPFAM" id="SSF141868">
    <property type="entry name" value="EAL domain-like"/>
    <property type="match status" value="1"/>
</dbReference>
<dbReference type="Proteomes" id="UP000245362">
    <property type="component" value="Unassembled WGS sequence"/>
</dbReference>
<dbReference type="SMART" id="SM00052">
    <property type="entry name" value="EAL"/>
    <property type="match status" value="1"/>
</dbReference>
<evidence type="ECO:0000313" key="8">
    <source>
        <dbReference type="Proteomes" id="UP000245362"/>
    </source>
</evidence>
<dbReference type="CDD" id="cd01948">
    <property type="entry name" value="EAL"/>
    <property type="match status" value="1"/>
</dbReference>
<dbReference type="OrthoDB" id="675397at2"/>
<name>A0A2U3B684_9VIBR</name>
<dbReference type="NCBIfam" id="TIGR02481">
    <property type="entry name" value="hemeryth_dom"/>
    <property type="match status" value="1"/>
</dbReference>
<dbReference type="PROSITE" id="PS50883">
    <property type="entry name" value="EAL"/>
    <property type="match status" value="1"/>
</dbReference>
<dbReference type="PANTHER" id="PTHR33121:SF70">
    <property type="entry name" value="SIGNALING PROTEIN YKOW"/>
    <property type="match status" value="1"/>
</dbReference>
<dbReference type="Gene3D" id="3.20.20.450">
    <property type="entry name" value="EAL domain"/>
    <property type="match status" value="1"/>
</dbReference>
<dbReference type="PANTHER" id="PTHR33121">
    <property type="entry name" value="CYCLIC DI-GMP PHOSPHODIESTERASE PDEF"/>
    <property type="match status" value="1"/>
</dbReference>
<dbReference type="SUPFAM" id="SSF47188">
    <property type="entry name" value="Hemerythrin-like"/>
    <property type="match status" value="1"/>
</dbReference>
<dbReference type="AlphaFoldDB" id="A0A2U3B684"/>
<dbReference type="FunFam" id="3.20.20.450:FF:000001">
    <property type="entry name" value="Cyclic di-GMP phosphodiesterase yahA"/>
    <property type="match status" value="1"/>
</dbReference>
<keyword evidence="3" id="KW-0973">c-di-GMP</keyword>
<dbReference type="CDD" id="cd12107">
    <property type="entry name" value="Hemerythrin"/>
    <property type="match status" value="1"/>
</dbReference>
<evidence type="ECO:0000259" key="6">
    <source>
        <dbReference type="PROSITE" id="PS50883"/>
    </source>
</evidence>
<dbReference type="InterPro" id="IPR035919">
    <property type="entry name" value="EAL_sf"/>
</dbReference>
<comment type="similarity">
    <text evidence="1">Belongs to the hemerythrin family.</text>
</comment>
<keyword evidence="8" id="KW-1185">Reference proteome</keyword>
<evidence type="ECO:0000256" key="2">
    <source>
        <dbReference type="ARBA" id="ARBA00012282"/>
    </source>
</evidence>
<dbReference type="Gene3D" id="1.20.120.50">
    <property type="entry name" value="Hemerythrin-like"/>
    <property type="match status" value="1"/>
</dbReference>
<dbReference type="Pfam" id="PF00563">
    <property type="entry name" value="EAL"/>
    <property type="match status" value="1"/>
</dbReference>
<keyword evidence="4" id="KW-0479">Metal-binding</keyword>
<dbReference type="Pfam" id="PF01814">
    <property type="entry name" value="Hemerythrin"/>
    <property type="match status" value="1"/>
</dbReference>
<comment type="caution">
    <text evidence="7">The sequence shown here is derived from an EMBL/GenBank/DDBJ whole genome shotgun (WGS) entry which is preliminary data.</text>
</comment>
<organism evidence="7 8">
    <name type="scientific">Vibrio albus</name>
    <dbReference type="NCBI Taxonomy" id="2200953"/>
    <lineage>
        <taxon>Bacteria</taxon>
        <taxon>Pseudomonadati</taxon>
        <taxon>Pseudomonadota</taxon>
        <taxon>Gammaproteobacteria</taxon>
        <taxon>Vibrionales</taxon>
        <taxon>Vibrionaceae</taxon>
        <taxon>Vibrio</taxon>
    </lineage>
</organism>
<proteinExistence type="inferred from homology"/>
<evidence type="ECO:0000256" key="1">
    <source>
        <dbReference type="ARBA" id="ARBA00010587"/>
    </source>
</evidence>
<dbReference type="InterPro" id="IPR050706">
    <property type="entry name" value="Cyclic-di-GMP_PDE-like"/>
</dbReference>
<accession>A0A2U3B684</accession>
<dbReference type="InterPro" id="IPR012312">
    <property type="entry name" value="Hemerythrin-like"/>
</dbReference>
<dbReference type="InterPro" id="IPR001633">
    <property type="entry name" value="EAL_dom"/>
</dbReference>
<evidence type="ECO:0000256" key="5">
    <source>
        <dbReference type="ARBA" id="ARBA00023004"/>
    </source>
</evidence>
<sequence length="452" mass="52293">MMTEYHTDIFPWHDSFNIGVTEIDQQHRKLVDLLNQAANRLILQHSDIEPKTLINELLNYAEYHFKTEDDYWNVMLSDSPLVKEHKSSHDDFIQYMNEVRANIGICPNDQLFEDLFSFLVHWLATHLLEKDKHMALQVEAVRNNLVPEEREAWVDSQLQTRYQSIISVVLSAYRRLSLSTVHLMREIKTRKESEKKIANFTQLESELHSAINGQHFELYYQPQVNQCNQVIGAEALIRWVHPINGIIGPNRFIPIAEETGLIVPIGNWVLETACKQLVQWREKEQTKHLSLSVNVSYKQFCQSSFVANVLHLIEKYDIQSGKLKIEITETTLVDDIELAISHMDKLKCFGVSFSLDDFGTGYSSLKYLKQLPLCQLKIDKSFISDLETDKNDQSIVKMIIGMAHALGLNVIAEGVETQEQISYLKSEGCLSYQGYFYSKPTPIKEFEKYLEN</sequence>
<feature type="domain" description="EAL" evidence="6">
    <location>
        <begin position="200"/>
        <end position="452"/>
    </location>
</feature>
<evidence type="ECO:0000256" key="3">
    <source>
        <dbReference type="ARBA" id="ARBA00022636"/>
    </source>
</evidence>
<keyword evidence="5" id="KW-0408">Iron</keyword>
<dbReference type="InterPro" id="IPR012827">
    <property type="entry name" value="Hemerythrin_metal-bd"/>
</dbReference>
<dbReference type="GO" id="GO:0046872">
    <property type="term" value="F:metal ion binding"/>
    <property type="evidence" value="ECO:0007669"/>
    <property type="project" value="UniProtKB-KW"/>
</dbReference>